<accession>Q76YK8</accession>
<gene>
    <name evidence="1" type="ORF">Aeh1ORF226w</name>
</gene>
<reference evidence="1 2" key="1">
    <citation type="journal article" date="2001" name="J. Bacteriol.">
        <title>Phylogeny of the major head and tail genes of the wide-ranging T4-type bacteriophages.</title>
        <authorList>
            <person name="Tetart F."/>
            <person name="Desplats C."/>
            <person name="Kutateladze M."/>
            <person name="Monod C."/>
            <person name="Ackermann H.W."/>
            <person name="Krisch H.M."/>
        </authorList>
    </citation>
    <scope>NUCLEOTIDE SEQUENCE</scope>
</reference>
<evidence type="ECO:0000313" key="1">
    <source>
        <dbReference type="EMBL" id="AAQ17887.1"/>
    </source>
</evidence>
<dbReference type="KEGG" id="vg:2657909"/>
<evidence type="ECO:0000313" key="2">
    <source>
        <dbReference type="Proteomes" id="UP000002555"/>
    </source>
</evidence>
<protein>
    <submittedName>
        <fullName evidence="1">Uncharacterized protein</fullName>
    </submittedName>
</protein>
<organism evidence="1 2">
    <name type="scientific">Aeromonas phage Aeh1</name>
    <dbReference type="NCBI Taxonomy" id="2880362"/>
    <lineage>
        <taxon>Viruses</taxon>
        <taxon>Duplodnaviria</taxon>
        <taxon>Heunggongvirae</taxon>
        <taxon>Uroviricota</taxon>
        <taxon>Caudoviricetes</taxon>
        <taxon>Pantevenvirales</taxon>
        <taxon>Straboviridae</taxon>
        <taxon>Cinqassovirus</taxon>
        <taxon>Cinqassovirus aeh1</taxon>
    </lineage>
</organism>
<name>Q76YK8_9CAUD</name>
<dbReference type="EMBL" id="AY266303">
    <property type="protein sequence ID" value="AAQ17887.1"/>
    <property type="molecule type" value="Genomic_DNA"/>
</dbReference>
<sequence length="70" mass="8208">MSSSMFNSDHITTLISERILNKSPAMREQERLEEARILSERRLEDGIVKTRAFLSTLSENQRNRFLANIR</sequence>
<proteinExistence type="predicted"/>
<keyword evidence="2" id="KW-1185">Reference proteome</keyword>
<dbReference type="RefSeq" id="NP_944115.1">
    <property type="nucleotide sequence ID" value="NC_005260.1"/>
</dbReference>
<dbReference type="OrthoDB" id="38041at10239"/>
<dbReference type="Proteomes" id="UP000002555">
    <property type="component" value="Segment"/>
</dbReference>